<organism evidence="1 2">
    <name type="scientific">Bacillus subtilis</name>
    <dbReference type="NCBI Taxonomy" id="1423"/>
    <lineage>
        <taxon>Bacteria</taxon>
        <taxon>Bacillati</taxon>
        <taxon>Bacillota</taxon>
        <taxon>Bacilli</taxon>
        <taxon>Bacillales</taxon>
        <taxon>Bacillaceae</taxon>
        <taxon>Bacillus</taxon>
    </lineage>
</organism>
<name>A0AC61Z4P7_BACIU</name>
<gene>
    <name evidence="1" type="ORF">P5658_07860</name>
</gene>
<evidence type="ECO:0000313" key="2">
    <source>
        <dbReference type="Proteomes" id="UP001217185"/>
    </source>
</evidence>
<reference evidence="1" key="1">
    <citation type="submission" date="2025-02" db="EMBL/GenBank/DDBJ databases">
        <title>Complete genome sequences of 52 Bacillus and Priestia strains isolated from West-African fermentations and 26 reference strains from the DSMZ collection.</title>
        <authorList>
            <person name="Wiedenbein E.S."/>
            <person name="Canoy T.S."/>
            <person name="Hui Y."/>
            <person name="Parkouda C."/>
            <person name="Dawende C."/>
            <person name="Ametefe E."/>
            <person name="Jespersen L."/>
            <person name="Nielsen D.S."/>
        </authorList>
    </citation>
    <scope>NUCLEOTIDE SEQUENCE</scope>
    <source>
        <strain evidence="1">PRO122</strain>
    </source>
</reference>
<evidence type="ECO:0000313" key="1">
    <source>
        <dbReference type="EMBL" id="WGE08291.1"/>
    </source>
</evidence>
<proteinExistence type="predicted"/>
<accession>A0AC61Z4P7</accession>
<dbReference type="EMBL" id="CP121756">
    <property type="protein sequence ID" value="WGE08291.1"/>
    <property type="molecule type" value="Genomic_DNA"/>
</dbReference>
<dbReference type="Proteomes" id="UP001217185">
    <property type="component" value="Chromosome"/>
</dbReference>
<protein>
    <submittedName>
        <fullName evidence="1">SDR family oxidoreductase</fullName>
    </submittedName>
</protein>
<sequence length="63" mass="7024">MYILGYIDTEMVDSLNLEEIIKTIPLKRLGTGAEIASLTNYLISEEASYITGQLFVIDRGLTL</sequence>